<dbReference type="InterPro" id="IPR019430">
    <property type="entry name" value="7TM_GPCR_serpentine_rcpt_Srx"/>
</dbReference>
<reference evidence="3" key="1">
    <citation type="submission" date="2023-10" db="EMBL/GenBank/DDBJ databases">
        <title>Genome assembly of Pristionchus species.</title>
        <authorList>
            <person name="Yoshida K."/>
            <person name="Sommer R.J."/>
        </authorList>
    </citation>
    <scope>NUCLEOTIDE SEQUENCE</scope>
    <source>
        <strain evidence="3">RS0144</strain>
    </source>
</reference>
<comment type="caution">
    <text evidence="3">The sequence shown here is derived from an EMBL/GenBank/DDBJ whole genome shotgun (WGS) entry which is preliminary data.</text>
</comment>
<keyword evidence="4" id="KW-1185">Reference proteome</keyword>
<organism evidence="3 4">
    <name type="scientific">Pristionchus entomophagus</name>
    <dbReference type="NCBI Taxonomy" id="358040"/>
    <lineage>
        <taxon>Eukaryota</taxon>
        <taxon>Metazoa</taxon>
        <taxon>Ecdysozoa</taxon>
        <taxon>Nematoda</taxon>
        <taxon>Chromadorea</taxon>
        <taxon>Rhabditida</taxon>
        <taxon>Rhabditina</taxon>
        <taxon>Diplogasteromorpha</taxon>
        <taxon>Diplogasteroidea</taxon>
        <taxon>Neodiplogasteridae</taxon>
        <taxon>Pristionchus</taxon>
    </lineage>
</organism>
<keyword evidence="1" id="KW-0472">Membrane</keyword>
<keyword evidence="1" id="KW-1133">Transmembrane helix</keyword>
<feature type="transmembrane region" description="Helical" evidence="1">
    <location>
        <begin position="188"/>
        <end position="210"/>
    </location>
</feature>
<feature type="transmembrane region" description="Helical" evidence="1">
    <location>
        <begin position="147"/>
        <end position="168"/>
    </location>
</feature>
<evidence type="ECO:0000313" key="3">
    <source>
        <dbReference type="EMBL" id="GMT07250.1"/>
    </source>
</evidence>
<keyword evidence="1" id="KW-0812">Transmembrane</keyword>
<sequence>FVFQSNELLEAFRFGHICSVQMVSDILLIILNTFWCLVIPYRAEYLLQSRVAMVVGVISKSLYFFTCKLHVLMAVNRFCFIFFFKENPKTTKIFKGAIVVCASLATLQSAVGPLLDSKLFVVFSSVTLRWMFATTEWTPFYEAYFEYYVVLTECSTIIVLDSLSFFKLRSIHRQVSGSQKAAAREMRLLLQSFCQLIPLSTVMVFFFFVAPNCASEFVSFLCSTAVWHFGIALDG</sequence>
<dbReference type="PANTHER" id="PTHR23017:SF3">
    <property type="entry name" value="G-PROTEIN COUPLED RECEPTORS FAMILY 1 PROFILE DOMAIN-CONTAINING PROTEIN"/>
    <property type="match status" value="1"/>
</dbReference>
<accession>A0AAV5UJM3</accession>
<dbReference type="EMBL" id="BTSX01000006">
    <property type="protein sequence ID" value="GMT07250.1"/>
    <property type="molecule type" value="Genomic_DNA"/>
</dbReference>
<dbReference type="PANTHER" id="PTHR23017">
    <property type="entry name" value="SERPENTINE RECEPTOR, CLASS X"/>
    <property type="match status" value="1"/>
</dbReference>
<evidence type="ECO:0000256" key="1">
    <source>
        <dbReference type="SAM" id="Phobius"/>
    </source>
</evidence>
<name>A0AAV5UJM3_9BILA</name>
<evidence type="ECO:0000259" key="2">
    <source>
        <dbReference type="Pfam" id="PF10328"/>
    </source>
</evidence>
<feature type="non-terminal residue" evidence="3">
    <location>
        <position position="1"/>
    </location>
</feature>
<dbReference type="AlphaFoldDB" id="A0AAV5UJM3"/>
<feature type="transmembrane region" description="Helical" evidence="1">
    <location>
        <begin position="61"/>
        <end position="84"/>
    </location>
</feature>
<dbReference type="SUPFAM" id="SSF81321">
    <property type="entry name" value="Family A G protein-coupled receptor-like"/>
    <property type="match status" value="1"/>
</dbReference>
<feature type="transmembrane region" description="Helical" evidence="1">
    <location>
        <begin position="22"/>
        <end position="41"/>
    </location>
</feature>
<dbReference type="Proteomes" id="UP001432027">
    <property type="component" value="Unassembled WGS sequence"/>
</dbReference>
<feature type="domain" description="7TM GPCR serpentine receptor class x (Srx)" evidence="2">
    <location>
        <begin position="14"/>
        <end position="235"/>
    </location>
</feature>
<protein>
    <recommendedName>
        <fullName evidence="2">7TM GPCR serpentine receptor class x (Srx) domain-containing protein</fullName>
    </recommendedName>
</protein>
<evidence type="ECO:0000313" key="4">
    <source>
        <dbReference type="Proteomes" id="UP001432027"/>
    </source>
</evidence>
<proteinExistence type="predicted"/>
<feature type="transmembrane region" description="Helical" evidence="1">
    <location>
        <begin position="96"/>
        <end position="115"/>
    </location>
</feature>
<gene>
    <name evidence="3" type="ORF">PENTCL1PPCAC_29424</name>
</gene>
<dbReference type="Pfam" id="PF10328">
    <property type="entry name" value="7TM_GPCR_Srx"/>
    <property type="match status" value="1"/>
</dbReference>